<protein>
    <submittedName>
        <fullName evidence="1">Uncharacterized protein</fullName>
    </submittedName>
</protein>
<reference evidence="1 2" key="1">
    <citation type="journal article" date="2016" name="Nat. Commun.">
        <title>Thousands of microbial genomes shed light on interconnected biogeochemical processes in an aquifer system.</title>
        <authorList>
            <person name="Anantharaman K."/>
            <person name="Brown C.T."/>
            <person name="Hug L.A."/>
            <person name="Sharon I."/>
            <person name="Castelle C.J."/>
            <person name="Probst A.J."/>
            <person name="Thomas B.C."/>
            <person name="Singh A."/>
            <person name="Wilkins M.J."/>
            <person name="Karaoz U."/>
            <person name="Brodie E.L."/>
            <person name="Williams K.H."/>
            <person name="Hubbard S.S."/>
            <person name="Banfield J.F."/>
        </authorList>
    </citation>
    <scope>NUCLEOTIDE SEQUENCE [LARGE SCALE GENOMIC DNA]</scope>
</reference>
<dbReference type="AlphaFoldDB" id="A0A1F5EIY2"/>
<organism evidence="1 2">
    <name type="scientific">Candidatus Campbellbacteria bacterium RIFOXYC2_FULL_35_25</name>
    <dbReference type="NCBI Taxonomy" id="1797582"/>
    <lineage>
        <taxon>Bacteria</taxon>
        <taxon>Candidatus Campbelliibacteriota</taxon>
    </lineage>
</organism>
<dbReference type="EMBL" id="MFAE01000006">
    <property type="protein sequence ID" value="OGD67341.1"/>
    <property type="molecule type" value="Genomic_DNA"/>
</dbReference>
<proteinExistence type="predicted"/>
<dbReference type="STRING" id="1797582.A2442_01070"/>
<name>A0A1F5EIY2_9BACT</name>
<evidence type="ECO:0000313" key="2">
    <source>
        <dbReference type="Proteomes" id="UP000179003"/>
    </source>
</evidence>
<comment type="caution">
    <text evidence="1">The sequence shown here is derived from an EMBL/GenBank/DDBJ whole genome shotgun (WGS) entry which is preliminary data.</text>
</comment>
<gene>
    <name evidence="1" type="ORF">A2442_01070</name>
</gene>
<accession>A0A1F5EIY2</accession>
<dbReference type="Proteomes" id="UP000179003">
    <property type="component" value="Unassembled WGS sequence"/>
</dbReference>
<sequence>MFRKLRSPLKLNQSLKNKENIMKIQLDALIGLIGRPSREIGAAYLENLDHWRNWSKSHGHGEAMVRIITPNQTLILTLDELAAIKNLLNA</sequence>
<evidence type="ECO:0000313" key="1">
    <source>
        <dbReference type="EMBL" id="OGD67341.1"/>
    </source>
</evidence>